<dbReference type="GeneID" id="35120165"/>
<name>A0A2H4V9K6_9EURY</name>
<evidence type="ECO:0000256" key="1">
    <source>
        <dbReference type="SAM" id="Phobius"/>
    </source>
</evidence>
<feature type="transmembrane region" description="Helical" evidence="1">
    <location>
        <begin position="55"/>
        <end position="74"/>
    </location>
</feature>
<reference evidence="2 3" key="1">
    <citation type="submission" date="2016-10" db="EMBL/GenBank/DDBJ databases">
        <title>Comparative genomics between deep and shallow subseafloor isolates.</title>
        <authorList>
            <person name="Ishii S."/>
            <person name="Miller J.R."/>
            <person name="Sutton G."/>
            <person name="Suzuki S."/>
            <person name="Methe B."/>
            <person name="Inagaki F."/>
            <person name="Imachi H."/>
        </authorList>
    </citation>
    <scope>NUCLEOTIDE SEQUENCE [LARGE SCALE GENOMIC DNA]</scope>
    <source>
        <strain evidence="2 3">MO-MB1</strain>
    </source>
</reference>
<sequence length="150" mass="17492">MSCEDESPSENITPLKGKKPFLISYSYSIWADNVIGIKNRIKNRRYWTTYLKNRLYIAAFILALVGWFILFVYLFGPFFEKELLALEVTIESPLFTWVLRIFIIALAIILIKGKERIQIFFAHKSIQCGIYLILSVGAVGWLVWFITLFL</sequence>
<feature type="transmembrane region" description="Helical" evidence="1">
    <location>
        <begin position="131"/>
        <end position="149"/>
    </location>
</feature>
<organism evidence="2 3">
    <name type="scientific">Methanobacterium subterraneum</name>
    <dbReference type="NCBI Taxonomy" id="59277"/>
    <lineage>
        <taxon>Archaea</taxon>
        <taxon>Methanobacteriati</taxon>
        <taxon>Methanobacteriota</taxon>
        <taxon>Methanomada group</taxon>
        <taxon>Methanobacteria</taxon>
        <taxon>Methanobacteriales</taxon>
        <taxon>Methanobacteriaceae</taxon>
        <taxon>Methanobacterium</taxon>
    </lineage>
</organism>
<dbReference type="AlphaFoldDB" id="A0A2H4V9K6"/>
<dbReference type="EMBL" id="CP017766">
    <property type="protein sequence ID" value="AUB54767.1"/>
    <property type="molecule type" value="Genomic_DNA"/>
</dbReference>
<feature type="transmembrane region" description="Helical" evidence="1">
    <location>
        <begin position="94"/>
        <end position="111"/>
    </location>
</feature>
<accession>A0A2H4V9K6</accession>
<keyword evidence="1" id="KW-0812">Transmembrane</keyword>
<protein>
    <submittedName>
        <fullName evidence="2">Uncharacterized protein</fullName>
    </submittedName>
</protein>
<proteinExistence type="predicted"/>
<dbReference type="Proteomes" id="UP000232806">
    <property type="component" value="Chromosome"/>
</dbReference>
<evidence type="ECO:0000313" key="2">
    <source>
        <dbReference type="EMBL" id="AUB54767.1"/>
    </source>
</evidence>
<dbReference type="OrthoDB" id="70307at2157"/>
<evidence type="ECO:0000313" key="3">
    <source>
        <dbReference type="Proteomes" id="UP000232806"/>
    </source>
</evidence>
<keyword evidence="1" id="KW-0472">Membrane</keyword>
<dbReference type="RefSeq" id="WP_100904741.1">
    <property type="nucleotide sequence ID" value="NZ_CP017766.1"/>
</dbReference>
<gene>
    <name evidence="2" type="ORF">BK007_01200</name>
</gene>
<keyword evidence="1" id="KW-1133">Transmembrane helix</keyword>